<comment type="caution">
    <text evidence="1">The sequence shown here is derived from an EMBL/GenBank/DDBJ whole genome shotgun (WGS) entry which is preliminary data.</text>
</comment>
<keyword evidence="2" id="KW-1185">Reference proteome</keyword>
<proteinExistence type="predicted"/>
<dbReference type="Proteomes" id="UP001446032">
    <property type="component" value="Unassembled WGS sequence"/>
</dbReference>
<evidence type="ECO:0000313" key="2">
    <source>
        <dbReference type="Proteomes" id="UP001446032"/>
    </source>
</evidence>
<name>A0ABV1AH09_9FIRM</name>
<dbReference type="EMBL" id="JBBMEI010000007">
    <property type="protein sequence ID" value="MEQ2357439.1"/>
    <property type="molecule type" value="Genomic_DNA"/>
</dbReference>
<reference evidence="1 2" key="1">
    <citation type="submission" date="2024-03" db="EMBL/GenBank/DDBJ databases">
        <title>Human intestinal bacterial collection.</title>
        <authorList>
            <person name="Pauvert C."/>
            <person name="Hitch T.C.A."/>
            <person name="Clavel T."/>
        </authorList>
    </citation>
    <scope>NUCLEOTIDE SEQUENCE [LARGE SCALE GENOMIC DNA]</scope>
    <source>
        <strain evidence="1 2">CLA-AA-H95</strain>
    </source>
</reference>
<organism evidence="1 2">
    <name type="scientific">Blautia intestinihominis</name>
    <dbReference type="NCBI Taxonomy" id="3133152"/>
    <lineage>
        <taxon>Bacteria</taxon>
        <taxon>Bacillati</taxon>
        <taxon>Bacillota</taxon>
        <taxon>Clostridia</taxon>
        <taxon>Lachnospirales</taxon>
        <taxon>Lachnospiraceae</taxon>
        <taxon>Blautia</taxon>
    </lineage>
</organism>
<dbReference type="RefSeq" id="WP_118698782.1">
    <property type="nucleotide sequence ID" value="NZ_JBBMEI010000007.1"/>
</dbReference>
<protein>
    <recommendedName>
        <fullName evidence="3">VWA domain-containing protein</fullName>
    </recommendedName>
</protein>
<evidence type="ECO:0000313" key="1">
    <source>
        <dbReference type="EMBL" id="MEQ2357439.1"/>
    </source>
</evidence>
<gene>
    <name evidence="1" type="ORF">WMO75_03610</name>
</gene>
<sequence length="146" mass="17337">MEKKTTEFVYIIDRSRSMHGKEKEIIERFNHWLTQQKQKKSPFLVTLALCNEECELLYCRMPLKYVKPLDTFTYYTKGYTAYTDRAEEVLDLVCDLMPPAERQEVSLHLITDGLDNSSAEEDRAEFNEKLETLEKKGWKIMKEKEI</sequence>
<accession>A0ABV1AH09</accession>
<evidence type="ECO:0008006" key="3">
    <source>
        <dbReference type="Google" id="ProtNLM"/>
    </source>
</evidence>